<sequence>MILRTYRCGVICYFCPIIPICSSFRTLNFTNSCHVRSLVTYSTSATNLANSNNRIMSDAKFIDIGANLQDPMFSGFYNGKKKHELDIHRVLERAKGNGVEKIIITSGSLNDLRNALDICNTFDKNGGFLYTTVGVHPCMCMEFVPKVGNEDKNINDESFAKKYLDELINLTKDNINRVVAVGEFGLDFDRLGYCDKEIQLKFFDYQMQLLNEFQLPLFLHMRNATDETIGILKKHRDKWETVGGVCHSFTGTRECLQKVLDLGLYVGVNGCSLKTMENLDNVKRIPLDKLLFETDSPWCGIKKSHASYESIKTKYDSVNKAHLVDQCPNCTLSIRNEPCNMRQVAEVVHSIGQFNMNFTQLCNKVRDNTLKLFTCIQ</sequence>
<dbReference type="OrthoDB" id="6079689at2759"/>
<keyword evidence="2" id="KW-0540">Nuclease</keyword>
<dbReference type="GO" id="GO:0008296">
    <property type="term" value="F:3'-5'-DNA exonuclease activity"/>
    <property type="evidence" value="ECO:0007669"/>
    <property type="project" value="TreeGrafter"/>
</dbReference>
<dbReference type="PROSITE" id="PS01090">
    <property type="entry name" value="TATD_2"/>
    <property type="match status" value="1"/>
</dbReference>
<dbReference type="InterPro" id="IPR032466">
    <property type="entry name" value="Metal_Hydrolase"/>
</dbReference>
<evidence type="ECO:0000313" key="6">
    <source>
        <dbReference type="Proteomes" id="UP000002899"/>
    </source>
</evidence>
<reference evidence="5 6" key="3">
    <citation type="journal article" date="2016" name="Sci. Rep.">
        <title>Genome-wide diversity and gene expression profiling of Babesia microti isolates identify polymorphic genes that mediate host-pathogen interactions.</title>
        <authorList>
            <person name="Silva J.C."/>
            <person name="Cornillot E."/>
            <person name="McCracken C."/>
            <person name="Usmani-Brown S."/>
            <person name="Dwivedi A."/>
            <person name="Ifeonu O.O."/>
            <person name="Crabtree J."/>
            <person name="Gotia H.T."/>
            <person name="Virji A.Z."/>
            <person name="Reynes C."/>
            <person name="Colinge J."/>
            <person name="Kumar V."/>
            <person name="Lawres L."/>
            <person name="Pazzi J.E."/>
            <person name="Pablo J.V."/>
            <person name="Hung C."/>
            <person name="Brancato J."/>
            <person name="Kumari P."/>
            <person name="Orvis J."/>
            <person name="Tretina K."/>
            <person name="Chibucos M."/>
            <person name="Ott S."/>
            <person name="Sadzewicz L."/>
            <person name="Sengamalay N."/>
            <person name="Shetty A.C."/>
            <person name="Su Q."/>
            <person name="Tallon L."/>
            <person name="Fraser C.M."/>
            <person name="Frutos R."/>
            <person name="Molina D.M."/>
            <person name="Krause P.J."/>
            <person name="Ben Mamoun C."/>
        </authorList>
    </citation>
    <scope>NUCLEOTIDE SEQUENCE [LARGE SCALE GENOMIC DNA]</scope>
    <source>
        <strain evidence="5 6">RI</strain>
    </source>
</reference>
<dbReference type="KEGG" id="bmic:BMR1_03g01917"/>
<evidence type="ECO:0000256" key="4">
    <source>
        <dbReference type="ARBA" id="ARBA00022801"/>
    </source>
</evidence>
<dbReference type="Gene3D" id="3.20.20.140">
    <property type="entry name" value="Metal-dependent hydrolases"/>
    <property type="match status" value="1"/>
</dbReference>
<evidence type="ECO:0000256" key="2">
    <source>
        <dbReference type="ARBA" id="ARBA00022722"/>
    </source>
</evidence>
<keyword evidence="6" id="KW-1185">Reference proteome</keyword>
<name>A0A1R4ABK4_BABMR</name>
<dbReference type="Proteomes" id="UP000002899">
    <property type="component" value="Chromosome III"/>
</dbReference>
<proteinExistence type="inferred from homology"/>
<dbReference type="PANTHER" id="PTHR10060:SF15">
    <property type="entry name" value="DEOXYRIBONUCLEASE TATDN1"/>
    <property type="match status" value="1"/>
</dbReference>
<dbReference type="VEuPathDB" id="PiroplasmaDB:BMR1_03g01917"/>
<evidence type="ECO:0000256" key="3">
    <source>
        <dbReference type="ARBA" id="ARBA00022723"/>
    </source>
</evidence>
<comment type="similarity">
    <text evidence="1">Belongs to the metallo-dependent hydrolases superfamily. TatD-type hydrolase family.</text>
</comment>
<accession>A0A1R4ABK4</accession>
<dbReference type="RefSeq" id="XP_021338564.1">
    <property type="nucleotide sequence ID" value="XM_021481994.1"/>
</dbReference>
<dbReference type="PANTHER" id="PTHR10060">
    <property type="entry name" value="TATD FAMILY DEOXYRIBONUCLEASE"/>
    <property type="match status" value="1"/>
</dbReference>
<organism evidence="5 6">
    <name type="scientific">Babesia microti (strain RI)</name>
    <dbReference type="NCBI Taxonomy" id="1133968"/>
    <lineage>
        <taxon>Eukaryota</taxon>
        <taxon>Sar</taxon>
        <taxon>Alveolata</taxon>
        <taxon>Apicomplexa</taxon>
        <taxon>Aconoidasida</taxon>
        <taxon>Piroplasmida</taxon>
        <taxon>Babesiidae</taxon>
        <taxon>Babesia</taxon>
    </lineage>
</organism>
<reference evidence="5 6" key="1">
    <citation type="journal article" date="2012" name="Nucleic Acids Res.">
        <title>Sequencing of the smallest Apicomplexan genome from the human pathogen Babesia microti.</title>
        <authorList>
            <person name="Cornillot E."/>
            <person name="Hadj-Kaddour K."/>
            <person name="Dassouli A."/>
            <person name="Noel B."/>
            <person name="Ranwez V."/>
            <person name="Vacherie B."/>
            <person name="Augagneur Y."/>
            <person name="Bres V."/>
            <person name="Duclos A."/>
            <person name="Randazzo S."/>
            <person name="Carcy B."/>
            <person name="Debierre-Grockiego F."/>
            <person name="Delbecq S."/>
            <person name="Moubri-Menage K."/>
            <person name="Shams-Eldin H."/>
            <person name="Usmani-Brown S."/>
            <person name="Bringaud F."/>
            <person name="Wincker P."/>
            <person name="Vivares C.P."/>
            <person name="Schwarz R.T."/>
            <person name="Schetters T.P."/>
            <person name="Krause P.J."/>
            <person name="Gorenflot A."/>
            <person name="Berry V."/>
            <person name="Barbe V."/>
            <person name="Ben Mamoun C."/>
        </authorList>
    </citation>
    <scope>NUCLEOTIDE SEQUENCE [LARGE SCALE GENOMIC DNA]</scope>
    <source>
        <strain evidence="5 6">RI</strain>
    </source>
</reference>
<dbReference type="GO" id="GO:0005829">
    <property type="term" value="C:cytosol"/>
    <property type="evidence" value="ECO:0007669"/>
    <property type="project" value="TreeGrafter"/>
</dbReference>
<reference evidence="5 6" key="2">
    <citation type="journal article" date="2013" name="PLoS ONE">
        <title>Whole genome mapping and re-organization of the nuclear and mitochondrial genomes of Babesia microti isolates.</title>
        <authorList>
            <person name="Cornillot E."/>
            <person name="Dassouli A."/>
            <person name="Garg A."/>
            <person name="Pachikara N."/>
            <person name="Randazzo S."/>
            <person name="Depoix D."/>
            <person name="Carcy B."/>
            <person name="Delbecq S."/>
            <person name="Frutos R."/>
            <person name="Silva J.C."/>
            <person name="Sutton R."/>
            <person name="Krause P.J."/>
            <person name="Mamoun C.B."/>
        </authorList>
    </citation>
    <scope>NUCLEOTIDE SEQUENCE [LARGE SCALE GENOMIC DNA]</scope>
    <source>
        <strain evidence="5 6">RI</strain>
    </source>
</reference>
<dbReference type="AlphaFoldDB" id="A0A1R4ABK4"/>
<keyword evidence="4 5" id="KW-0378">Hydrolase</keyword>
<dbReference type="EC" id="3.1.21.-" evidence="5"/>
<evidence type="ECO:0000313" key="5">
    <source>
        <dbReference type="EMBL" id="SJK86403.1"/>
    </source>
</evidence>
<dbReference type="EMBL" id="LN871598">
    <property type="protein sequence ID" value="SJK86403.1"/>
    <property type="molecule type" value="Genomic_DNA"/>
</dbReference>
<protein>
    <submittedName>
        <fullName evidence="5">TatD DNase family protein</fullName>
        <ecNumber evidence="5">3.1.21.-</ecNumber>
    </submittedName>
</protein>
<dbReference type="SUPFAM" id="SSF51556">
    <property type="entry name" value="Metallo-dependent hydrolases"/>
    <property type="match status" value="1"/>
</dbReference>
<dbReference type="GO" id="GO:0046872">
    <property type="term" value="F:metal ion binding"/>
    <property type="evidence" value="ECO:0007669"/>
    <property type="project" value="UniProtKB-KW"/>
</dbReference>
<dbReference type="GeneID" id="24425025"/>
<dbReference type="Pfam" id="PF01026">
    <property type="entry name" value="TatD_DNase"/>
    <property type="match status" value="1"/>
</dbReference>
<dbReference type="CDD" id="cd01310">
    <property type="entry name" value="TatD_DNAse"/>
    <property type="match status" value="1"/>
</dbReference>
<dbReference type="InterPro" id="IPR018228">
    <property type="entry name" value="DNase_TatD-rel_CS"/>
</dbReference>
<gene>
    <name evidence="5" type="ORF">BMR1_03g01917</name>
</gene>
<evidence type="ECO:0000256" key="1">
    <source>
        <dbReference type="ARBA" id="ARBA00009275"/>
    </source>
</evidence>
<keyword evidence="3" id="KW-0479">Metal-binding</keyword>
<dbReference type="InterPro" id="IPR050891">
    <property type="entry name" value="TatD-type_Hydrolase"/>
</dbReference>
<dbReference type="InterPro" id="IPR001130">
    <property type="entry name" value="TatD-like"/>
</dbReference>